<comment type="caution">
    <text evidence="2">The sequence shown here is derived from an EMBL/GenBank/DDBJ whole genome shotgun (WGS) entry which is preliminary data.</text>
</comment>
<dbReference type="Proteomes" id="UP001524547">
    <property type="component" value="Unassembled WGS sequence"/>
</dbReference>
<gene>
    <name evidence="2" type="ORF">NFI88_05735</name>
</gene>
<dbReference type="InterPro" id="IPR010281">
    <property type="entry name" value="DUF885"/>
</dbReference>
<dbReference type="Pfam" id="PF05960">
    <property type="entry name" value="DUF885"/>
    <property type="match status" value="1"/>
</dbReference>
<feature type="chain" id="PRO_5046310476" evidence="1">
    <location>
        <begin position="31"/>
        <end position="576"/>
    </location>
</feature>
<dbReference type="RefSeq" id="WP_422919073.1">
    <property type="nucleotide sequence ID" value="NZ_JAMZEJ010000003.1"/>
</dbReference>
<accession>A0ABT1VXC5</accession>
<evidence type="ECO:0000256" key="1">
    <source>
        <dbReference type="SAM" id="SignalP"/>
    </source>
</evidence>
<name>A0ABT1VXC5_9PROT</name>
<organism evidence="2 3">
    <name type="scientific">Rhizosaccharibacter radicis</name>
    <dbReference type="NCBI Taxonomy" id="2782605"/>
    <lineage>
        <taxon>Bacteria</taxon>
        <taxon>Pseudomonadati</taxon>
        <taxon>Pseudomonadota</taxon>
        <taxon>Alphaproteobacteria</taxon>
        <taxon>Acetobacterales</taxon>
        <taxon>Acetobacteraceae</taxon>
        <taxon>Rhizosaccharibacter</taxon>
    </lineage>
</organism>
<evidence type="ECO:0000313" key="2">
    <source>
        <dbReference type="EMBL" id="MCQ8240344.1"/>
    </source>
</evidence>
<dbReference type="PANTHER" id="PTHR33361">
    <property type="entry name" value="GLR0591 PROTEIN"/>
    <property type="match status" value="1"/>
</dbReference>
<keyword evidence="3" id="KW-1185">Reference proteome</keyword>
<keyword evidence="1" id="KW-0732">Signal</keyword>
<feature type="signal peptide" evidence="1">
    <location>
        <begin position="1"/>
        <end position="30"/>
    </location>
</feature>
<protein>
    <submittedName>
        <fullName evidence="2">DUF885 domain-containing protein</fullName>
    </submittedName>
</protein>
<dbReference type="EMBL" id="JAMZEJ010000003">
    <property type="protein sequence ID" value="MCQ8240344.1"/>
    <property type="molecule type" value="Genomic_DNA"/>
</dbReference>
<evidence type="ECO:0000313" key="3">
    <source>
        <dbReference type="Proteomes" id="UP001524547"/>
    </source>
</evidence>
<proteinExistence type="predicted"/>
<dbReference type="PANTHER" id="PTHR33361:SF15">
    <property type="entry name" value="DUF885 FAMILY LIPOPROTEIN"/>
    <property type="match status" value="1"/>
</dbReference>
<reference evidence="2 3" key="1">
    <citation type="submission" date="2022-06" db="EMBL/GenBank/DDBJ databases">
        <title>Rhizosaccharibacter gen. nov. sp. nov. KSS12, endophytic bacteria isolated from sugarcane.</title>
        <authorList>
            <person name="Pitiwittayakul N."/>
        </authorList>
    </citation>
    <scope>NUCLEOTIDE SEQUENCE [LARGE SCALE GENOMIC DNA]</scope>
    <source>
        <strain evidence="2 3">KSS12</strain>
    </source>
</reference>
<sequence>MTATSFRTLLLSRAFLAGAFLAGAVPASRAAVARSLDDIAIAHFQGDWAAGPVAASQLGVHGGDGKLDDTSLAAIQADARRLHAERDELAALDVSRLKPRDRDDRDVLVAAIDKELLLEERIQPFRHDPDAYVSLATNGVYVLIDRDYAPLPDRMRAAISREEQIPGMLALAQVQLTHVPSVFRDIAREDLQGAVGFLSHDVPQAFAAVSDKALQDRLATSTRTAVASLQRFNRWLDAITPDGSFVLGADGMRAFLAADMVDVPLDKVIAAGRAQLAKDKAAYLEVEKQVDPAKPGAAMAQVQTDHPPADKLVSTAQGQLKGLQQFILSHKLVDLPSRDLPEVRDTPPFQRALITAAMDWPGALETKALKSFYYVTPPPTGADAAKTEQYLQDFNLPLLQNITVHEAMPGHFVQGLYLRAHPEWSLIRKTAASYATTEGWAHYVEQMTLDQGLNANDPKYRLAQLQDALLRDCRFVDAFAMHTQNMSLADATRLMQTECFQSPMSAFKEARRGTEDPGYFSYTLGKLMILHLRDDMQAKHGKRFSLEKFHDALLGAGLVPMKIIRREMSGSDGPLL</sequence>